<evidence type="ECO:0000313" key="2">
    <source>
        <dbReference type="EMBL" id="CAL6048245.1"/>
    </source>
</evidence>
<evidence type="ECO:0000313" key="3">
    <source>
        <dbReference type="Proteomes" id="UP001642409"/>
    </source>
</evidence>
<proteinExistence type="predicted"/>
<keyword evidence="3" id="KW-1185">Reference proteome</keyword>
<dbReference type="EMBL" id="CAXDID020000174">
    <property type="protein sequence ID" value="CAL6048245.1"/>
    <property type="molecule type" value="Genomic_DNA"/>
</dbReference>
<sequence>MRIDTVLKGNTPVPLDRGRQVFRSRSLHNSQVSASPSLAGTKQYKLHNNGVTFGVTQTTFSNLFNIVASRNNPPWPAIFQQIRFSTSKCCINVQLQISNTQMNTFVSYYLLKYNSLVIIILESKL</sequence>
<protein>
    <submittedName>
        <fullName evidence="2">Hypothetical_protein</fullName>
    </submittedName>
</protein>
<organism evidence="1">
    <name type="scientific">Hexamita inflata</name>
    <dbReference type="NCBI Taxonomy" id="28002"/>
    <lineage>
        <taxon>Eukaryota</taxon>
        <taxon>Metamonada</taxon>
        <taxon>Diplomonadida</taxon>
        <taxon>Hexamitidae</taxon>
        <taxon>Hexamitinae</taxon>
        <taxon>Hexamita</taxon>
    </lineage>
</organism>
<reference evidence="2 3" key="2">
    <citation type="submission" date="2024-07" db="EMBL/GenBank/DDBJ databases">
        <authorList>
            <person name="Akdeniz Z."/>
        </authorList>
    </citation>
    <scope>NUCLEOTIDE SEQUENCE [LARGE SCALE GENOMIC DNA]</scope>
</reference>
<reference evidence="1" key="1">
    <citation type="submission" date="2023-06" db="EMBL/GenBank/DDBJ databases">
        <authorList>
            <person name="Kurt Z."/>
        </authorList>
    </citation>
    <scope>NUCLEOTIDE SEQUENCE</scope>
</reference>
<gene>
    <name evidence="1" type="ORF">HINF_LOCUS41439</name>
    <name evidence="2" type="ORF">HINF_LOCUS42598</name>
</gene>
<dbReference type="AlphaFoldDB" id="A0AA86QIC7"/>
<evidence type="ECO:0000313" key="1">
    <source>
        <dbReference type="EMBL" id="CAI9953794.1"/>
    </source>
</evidence>
<name>A0AA86QIC7_9EUKA</name>
<dbReference type="EMBL" id="CATOUU010000841">
    <property type="protein sequence ID" value="CAI9953794.1"/>
    <property type="molecule type" value="Genomic_DNA"/>
</dbReference>
<dbReference type="Proteomes" id="UP001642409">
    <property type="component" value="Unassembled WGS sequence"/>
</dbReference>
<accession>A0AA86QIC7</accession>
<comment type="caution">
    <text evidence="1">The sequence shown here is derived from an EMBL/GenBank/DDBJ whole genome shotgun (WGS) entry which is preliminary data.</text>
</comment>